<feature type="domain" description="Baseplate wedge protein gp6-like N-terminal helical" evidence="2">
    <location>
        <begin position="42"/>
        <end position="115"/>
    </location>
</feature>
<keyword evidence="1" id="KW-1245">Viral tail assembly</keyword>
<reference evidence="7 8" key="1">
    <citation type="submission" date="2020-09" db="EMBL/GenBank/DDBJ databases">
        <authorList>
            <person name="Kaiser E."/>
            <person name="Loertsher E."/>
            <person name="Boyd C."/>
            <person name="Allen K."/>
            <person name="Carter N."/>
            <person name="Sharma R."/>
            <person name="Flor S."/>
            <person name="Grose J."/>
        </authorList>
    </citation>
    <scope>NUCLEOTIDE SEQUENCE [LARGE SCALE GENOMIC DNA]</scope>
</reference>
<name>A0A7T3N7R6_9CAUD</name>
<dbReference type="InterPro" id="IPR049028">
    <property type="entry name" value="gp6_C-II"/>
</dbReference>
<evidence type="ECO:0000259" key="3">
    <source>
        <dbReference type="Pfam" id="PF21387"/>
    </source>
</evidence>
<feature type="domain" description="Baseplate wedge protein gp6" evidence="5">
    <location>
        <begin position="122"/>
        <end position="192"/>
    </location>
</feature>
<evidence type="ECO:0000256" key="1">
    <source>
        <dbReference type="HAMAP-Rule" id="MF_04102"/>
    </source>
</evidence>
<sequence>MRRHCRAIKLKGIHTLMAIKEPLNYQLTRTANAIPDAFTGATFDEIKNQLINWLSGQKEFQDFDFAGSRLNVLLDLLAYNTLYIQQFGNTALYESFIGTANLRSSVVQAAQQNGYLPSSKSAATASIMLEVTHPNPEPAIKIPRGTKFLAYARDSSVDPYNFVVTENVIALRDTSAPEGVNRYLPIVNLAQGRIIRTQLSYDPKKPIVIRDQSIDRKQVKLWVDGAEWTNWTDRSMVHASSISTIYYMRETVDGNTEFFFGEGVAEASVAGGVLESNFIGGLKPTKGAQVVIEYIRTDGEAANGATDFSYADTLQYIVVNKIIENWSDSPDYVGADGGGEPEDIERIRELAQIKRESQMRCVSKTDYESFVSSRFGSIVQAVQCFTDQDKPGYAFIAIKPKSGLQLTAVQREDIQDYLRPFCLAPITPSVMSPDYLFIRHNIKASYALNKLQESEQWLQSKIIDSINRYYVDEVEMFNKNFSKSKLLTYIDDTDHSIIGSSVDIQMVREIVNYFTLPSAGIKYYNTITPRTLRSGDLVFTVTPTADSYPVNIVGTDPDKNGKGNMVIGPFKPGDIKENTHIQPYTEDDFDRTTNVERTHWYKIGEVDYYGDNIYWSLGAIGADPLQFEDQSIELYSTPTQDIVFARDGTLIVFENDLRPQYTTIKLEPITQ</sequence>
<comment type="subcellular location">
    <subcellularLocation>
        <location evidence="1">Virion</location>
    </subcellularLocation>
    <text evidence="1">12 copies of gp6 form a continuous ring that makes up most of the inner baseplate.</text>
</comment>
<dbReference type="InterPro" id="IPR049027">
    <property type="entry name" value="Gp6_C-I"/>
</dbReference>
<dbReference type="Pfam" id="PF21387">
    <property type="entry name" value="Gp6_C-I"/>
    <property type="match status" value="1"/>
</dbReference>
<feature type="domain" description="Baseplate structural protein gp6 C-terminal" evidence="3">
    <location>
        <begin position="365"/>
        <end position="431"/>
    </location>
</feature>
<keyword evidence="1" id="KW-1227">Viral tail protein</keyword>
<accession>A0A7T3N7R6</accession>
<keyword evidence="1" id="KW-1226">Viral baseplate protein</keyword>
<dbReference type="Pfam" id="PF21472">
    <property type="entry name" value="gp6_C-domII"/>
    <property type="match status" value="1"/>
</dbReference>
<dbReference type="EMBL" id="MW021752">
    <property type="protein sequence ID" value="QPX73905.1"/>
    <property type="molecule type" value="Genomic_DNA"/>
</dbReference>
<keyword evidence="1" id="KW-0946">Virion</keyword>
<evidence type="ECO:0000313" key="8">
    <source>
        <dbReference type="Proteomes" id="UP000595743"/>
    </source>
</evidence>
<proteinExistence type="evidence at transcript level"/>
<dbReference type="Gene3D" id="3.30.300.200">
    <property type="match status" value="1"/>
</dbReference>
<dbReference type="Pfam" id="PF21515">
    <property type="entry name" value="Gp6_2nd"/>
    <property type="match status" value="1"/>
</dbReference>
<gene>
    <name evidence="7" type="ORF">EVAN_98</name>
</gene>
<dbReference type="InterPro" id="IPR049029">
    <property type="entry name" value="Gp6_II_1st"/>
</dbReference>
<protein>
    <recommendedName>
        <fullName evidence="1">Baseplate wedge protein gp6</fullName>
    </recommendedName>
</protein>
<evidence type="ECO:0000259" key="6">
    <source>
        <dbReference type="Pfam" id="PF21871"/>
    </source>
</evidence>
<evidence type="ECO:0000313" key="7">
    <source>
        <dbReference type="EMBL" id="QPX73905.1"/>
    </source>
</evidence>
<comment type="similarity">
    <text evidence="1">Belongs to the T4likevirus baseplate wedge protein gp6 family.</text>
</comment>
<keyword evidence="1" id="KW-1188">Viral release from host cell</keyword>
<dbReference type="HAMAP" id="MF_04102">
    <property type="entry name" value="BP06_T4"/>
    <property type="match status" value="1"/>
</dbReference>
<comment type="induction">
    <text evidence="1">Expressed in the late phase of the viral replicative cycle.</text>
</comment>
<dbReference type="InterPro" id="IPR054065">
    <property type="entry name" value="Gp6_C-III"/>
</dbReference>
<comment type="subunit">
    <text evidence="1">Homodimer; each gp6 molecule in the ring interacts with its two neighbors, forming an N-terminal dimer with one and a C-terminal dimer with the other.</text>
</comment>
<dbReference type="InterPro" id="IPR034698">
    <property type="entry name" value="GP6_T4"/>
</dbReference>
<organism evidence="7 8">
    <name type="scientific">Klebsiella phage vB_KpnM_BovinicusUrsus</name>
    <dbReference type="NCBI Taxonomy" id="2777352"/>
    <lineage>
        <taxon>Viruses</taxon>
        <taxon>Duplodnaviria</taxon>
        <taxon>Heunggongvirae</taxon>
        <taxon>Uroviricota</taxon>
        <taxon>Caudoviricetes</taxon>
        <taxon>Pantevenvirales</taxon>
        <taxon>Straboviridae</taxon>
        <taxon>Tevenvirinae</taxon>
        <taxon>Jiaodavirus</taxon>
        <taxon>Jiaodavirus jd18</taxon>
    </lineage>
</organism>
<evidence type="ECO:0000259" key="4">
    <source>
        <dbReference type="Pfam" id="PF21472"/>
    </source>
</evidence>
<feature type="domain" description="Baseplate wedge protein gp6 C-terminal" evidence="6">
    <location>
        <begin position="434"/>
        <end position="509"/>
    </location>
</feature>
<feature type="domain" description="Baseplate structural protein gp6 C-terminal" evidence="4">
    <location>
        <begin position="517"/>
        <end position="627"/>
    </location>
</feature>
<dbReference type="GO" id="GO:0098003">
    <property type="term" value="P:viral tail assembly"/>
    <property type="evidence" value="ECO:0007669"/>
    <property type="project" value="UniProtKB-KW"/>
</dbReference>
<dbReference type="Pfam" id="PF21871">
    <property type="entry name" value="Gp6_C-III"/>
    <property type="match status" value="1"/>
</dbReference>
<comment type="function">
    <text evidence="1">Baseplate protein that is located next to the tail tube (inner baseplate). Involved in the tail assembly. Involved in sheath contraction.</text>
</comment>
<dbReference type="GO" id="GO:0098025">
    <property type="term" value="C:virus tail, baseplate"/>
    <property type="evidence" value="ECO:0007669"/>
    <property type="project" value="UniProtKB-UniRule"/>
</dbReference>
<dbReference type="Proteomes" id="UP000595743">
    <property type="component" value="Genome"/>
</dbReference>
<evidence type="ECO:0000259" key="2">
    <source>
        <dbReference type="Pfam" id="PF21379"/>
    </source>
</evidence>
<evidence type="ECO:0000259" key="5">
    <source>
        <dbReference type="Pfam" id="PF21515"/>
    </source>
</evidence>
<dbReference type="InterPro" id="IPR049026">
    <property type="entry name" value="Gp6-like_N"/>
</dbReference>
<dbReference type="Pfam" id="PF21379">
    <property type="entry name" value="Gp6-like_1st"/>
    <property type="match status" value="1"/>
</dbReference>